<accession>C5EBS9</accession>
<evidence type="ECO:0000313" key="1">
    <source>
        <dbReference type="EMBL" id="EEQ55470.1"/>
    </source>
</evidence>
<dbReference type="Proteomes" id="UP000005084">
    <property type="component" value="Unassembled WGS sequence"/>
</dbReference>
<gene>
    <name evidence="1" type="ORF">BLIG_01208</name>
</gene>
<name>C5EBS9_BIFLI</name>
<protein>
    <submittedName>
        <fullName evidence="1">Uncharacterized protein</fullName>
    </submittedName>
</protein>
<reference evidence="1" key="1">
    <citation type="submission" date="2008-08" db="EMBL/GenBank/DDBJ databases">
        <title>Annotation of Bifidobacterium longum subsp. infantis CCUG 52486.</title>
        <authorList>
            <consortium name="The Broad Institute Genome Sequencing Platform"/>
            <person name="Gougoulias C."/>
            <person name="Tuohy K.M."/>
            <person name="Gibson G.R."/>
            <person name="Ward D."/>
            <person name="Mehta T."/>
            <person name="Young S."/>
            <person name="Jaffe D."/>
            <person name="Gnerre S."/>
            <person name="Berlin A."/>
            <person name="Heiman D."/>
            <person name="Hepburn T."/>
            <person name="Shea T."/>
            <person name="Sykes S."/>
            <person name="Alvarado L."/>
            <person name="Kodira C."/>
            <person name="Borodovsky M."/>
            <person name="Lander E."/>
            <person name="Galagan J."/>
            <person name="Nusbaum C."/>
            <person name="Birren B."/>
        </authorList>
    </citation>
    <scope>NUCLEOTIDE SEQUENCE [LARGE SCALE GENOMIC DNA]</scope>
    <source>
        <strain evidence="1">CCUG 52486</strain>
    </source>
</reference>
<sequence>MSIVFSYQLSDNVIPTSAHYPPPRHAIENPADDQSSTGFGTCATLAITASADTSSARKA</sequence>
<dbReference type="HOGENOM" id="CLU_2951038_0_0_11"/>
<organism evidence="1">
    <name type="scientific">Bifidobacterium longum subsp. infantis CCUG 52486</name>
    <dbReference type="NCBI Taxonomy" id="537937"/>
    <lineage>
        <taxon>Bacteria</taxon>
        <taxon>Bacillati</taxon>
        <taxon>Actinomycetota</taxon>
        <taxon>Actinomycetes</taxon>
        <taxon>Bifidobacteriales</taxon>
        <taxon>Bifidobacteriaceae</taxon>
        <taxon>Bifidobacterium</taxon>
    </lineage>
</organism>
<dbReference type="EMBL" id="DS990241">
    <property type="protein sequence ID" value="EEQ55470.1"/>
    <property type="molecule type" value="Genomic_DNA"/>
</dbReference>
<dbReference type="AlphaFoldDB" id="C5EBS9"/>
<proteinExistence type="predicted"/>